<proteinExistence type="predicted"/>
<evidence type="ECO:0008006" key="3">
    <source>
        <dbReference type="Google" id="ProtNLM"/>
    </source>
</evidence>
<accession>A0A6C0KZR5</accession>
<sequence>MYKAVFLEERVSLSPNDISKKDGAGDLNELLLNRLKNKIEARCIASGYVKPDSLEVLHRSMGMAENGRFTGNYIFYLKLRCKVFHPETGTPVDCKVLKVNKMGAYVVLDEAMRVLLPRDLHIGNTDFDSLKPDDSVSIQILRSRFQTNDAFISAVGMFVSRSKKAPAVVEEDLGAKLVVAENPIFASPGPVAPEEEEEAEEEEPVAAPVVVVPEPKKRATRASKAVTAAVPAPEPVAAPEPVTKRVTRARK</sequence>
<organism evidence="2">
    <name type="scientific">viral metagenome</name>
    <dbReference type="NCBI Taxonomy" id="1070528"/>
    <lineage>
        <taxon>unclassified sequences</taxon>
        <taxon>metagenomes</taxon>
        <taxon>organismal metagenomes</taxon>
    </lineage>
</organism>
<dbReference type="EMBL" id="MN740998">
    <property type="protein sequence ID" value="QHU22147.1"/>
    <property type="molecule type" value="Genomic_DNA"/>
</dbReference>
<feature type="region of interest" description="Disordered" evidence="1">
    <location>
        <begin position="231"/>
        <end position="251"/>
    </location>
</feature>
<name>A0A6C0KZR5_9ZZZZ</name>
<feature type="region of interest" description="Disordered" evidence="1">
    <location>
        <begin position="186"/>
        <end position="208"/>
    </location>
</feature>
<reference evidence="2" key="1">
    <citation type="journal article" date="2020" name="Nature">
        <title>Giant virus diversity and host interactions through global metagenomics.</title>
        <authorList>
            <person name="Schulz F."/>
            <person name="Roux S."/>
            <person name="Paez-Espino D."/>
            <person name="Jungbluth S."/>
            <person name="Walsh D.A."/>
            <person name="Denef V.J."/>
            <person name="McMahon K.D."/>
            <person name="Konstantinidis K.T."/>
            <person name="Eloe-Fadrosh E.A."/>
            <person name="Kyrpides N.C."/>
            <person name="Woyke T."/>
        </authorList>
    </citation>
    <scope>NUCLEOTIDE SEQUENCE</scope>
    <source>
        <strain evidence="2">GVMAG-S-3300013286-35</strain>
    </source>
</reference>
<evidence type="ECO:0000256" key="1">
    <source>
        <dbReference type="SAM" id="MobiDB-lite"/>
    </source>
</evidence>
<evidence type="ECO:0000313" key="2">
    <source>
        <dbReference type="EMBL" id="QHU22147.1"/>
    </source>
</evidence>
<feature type="compositionally biased region" description="Acidic residues" evidence="1">
    <location>
        <begin position="193"/>
        <end position="204"/>
    </location>
</feature>
<protein>
    <recommendedName>
        <fullName evidence="3">S1 motif domain-containing protein</fullName>
    </recommendedName>
</protein>
<dbReference type="AlphaFoldDB" id="A0A6C0KZR5"/>